<dbReference type="PANTHER" id="PTHR46401">
    <property type="entry name" value="GLYCOSYLTRANSFERASE WBBK-RELATED"/>
    <property type="match status" value="1"/>
</dbReference>
<evidence type="ECO:0000256" key="1">
    <source>
        <dbReference type="ARBA" id="ARBA00022679"/>
    </source>
</evidence>
<keyword evidence="3" id="KW-0328">Glycosyltransferase</keyword>
<keyword evidence="1 4" id="KW-0808">Transferase</keyword>
<dbReference type="GO" id="GO:0009103">
    <property type="term" value="P:lipopolysaccharide biosynthetic process"/>
    <property type="evidence" value="ECO:0007669"/>
    <property type="project" value="TreeGrafter"/>
</dbReference>
<organism evidence="4 5">
    <name type="scientific">Bacteroides cellulosilyticus</name>
    <dbReference type="NCBI Taxonomy" id="246787"/>
    <lineage>
        <taxon>Bacteria</taxon>
        <taxon>Pseudomonadati</taxon>
        <taxon>Bacteroidota</taxon>
        <taxon>Bacteroidia</taxon>
        <taxon>Bacteroidales</taxon>
        <taxon>Bacteroidaceae</taxon>
        <taxon>Bacteroides</taxon>
    </lineage>
</organism>
<dbReference type="GO" id="GO:0016757">
    <property type="term" value="F:glycosyltransferase activity"/>
    <property type="evidence" value="ECO:0007669"/>
    <property type="project" value="UniProtKB-KW"/>
</dbReference>
<reference evidence="4 5" key="1">
    <citation type="submission" date="2018-08" db="EMBL/GenBank/DDBJ databases">
        <title>A genome reference for cultivated species of the human gut microbiota.</title>
        <authorList>
            <person name="Zou Y."/>
            <person name="Xue W."/>
            <person name="Luo G."/>
        </authorList>
    </citation>
    <scope>NUCLEOTIDE SEQUENCE [LARGE SCALE GENOMIC DNA]</scope>
    <source>
        <strain evidence="4 5">AF22-3AC</strain>
    </source>
</reference>
<dbReference type="Pfam" id="PF13692">
    <property type="entry name" value="Glyco_trans_1_4"/>
    <property type="match status" value="1"/>
</dbReference>
<protein>
    <submittedName>
        <fullName evidence="4">Glycosyltransferase</fullName>
        <ecNumber evidence="3">2.4.-.-</ecNumber>
    </submittedName>
</protein>
<dbReference type="EMBL" id="QRVJ01000008">
    <property type="protein sequence ID" value="RGS36797.1"/>
    <property type="molecule type" value="Genomic_DNA"/>
</dbReference>
<dbReference type="SUPFAM" id="SSF53756">
    <property type="entry name" value="UDP-Glycosyltransferase/glycogen phosphorylase"/>
    <property type="match status" value="1"/>
</dbReference>
<dbReference type="EMBL" id="JARFID010000009">
    <property type="protein sequence ID" value="MDE8694826.1"/>
    <property type="molecule type" value="Genomic_DNA"/>
</dbReference>
<keyword evidence="2" id="KW-0472">Membrane</keyword>
<accession>A0A412IHY6</accession>
<name>A0A412IHY6_9BACE</name>
<gene>
    <name evidence="4" type="ORF">DWX97_11605</name>
    <name evidence="3" type="ORF">PZH42_12005</name>
</gene>
<evidence type="ECO:0000256" key="2">
    <source>
        <dbReference type="SAM" id="Phobius"/>
    </source>
</evidence>
<keyword evidence="2" id="KW-1133">Transmembrane helix</keyword>
<dbReference type="AlphaFoldDB" id="A0A412IHY6"/>
<dbReference type="Proteomes" id="UP000283341">
    <property type="component" value="Unassembled WGS sequence"/>
</dbReference>
<sequence length="350" mass="40332">MNYIFCQNWKNTDGNHAGMKHMCQLLKENYPGKYELIIFPDNKNLFVSSSNKYFRFFKAYIFDRIWIPLYHLLITFFVLIKIRNEDSVILLEYLLPTYSQLGIAKTFKLFKPKVKRIALAHLTPLSLQSFFSQNQILKWGKQVDYLLTFGSSLTAYLVEMGVSKSKVFTIKHYVDSSYYYQIKTSEPTLKPTVIVMGAMKRNFRLLADIVNNVEGVRFIICKGKLPLDGYFKQSDDIQLFGFVSEDELRNLMCKSDISLNIMDDTVGSNVITTSMAMGLAIIVSDVGSIRDYCDNSNAIFCKNDINSFKTAIEVLMQKKTLQSMKVASLLKSKQFSFEQFNDVVKKMMDC</sequence>
<reference evidence="3" key="2">
    <citation type="submission" date="2023-03" db="EMBL/GenBank/DDBJ databases">
        <title>DFI Biobank Strains.</title>
        <authorList>
            <person name="Mostad J."/>
            <person name="Paddock L."/>
            <person name="Medina S."/>
            <person name="Waligurski E."/>
            <person name="Barat B."/>
            <person name="Smith R."/>
            <person name="Burgo V."/>
            <person name="Metcalfe C."/>
            <person name="Woodson C."/>
            <person name="Sundararajan A."/>
            <person name="Ramaswamy R."/>
            <person name="Lin H."/>
            <person name="Pamer E.G."/>
        </authorList>
    </citation>
    <scope>NUCLEOTIDE SEQUENCE</scope>
    <source>
        <strain evidence="3">DFI.9.5</strain>
    </source>
</reference>
<evidence type="ECO:0000313" key="3">
    <source>
        <dbReference type="EMBL" id="MDE8694826.1"/>
    </source>
</evidence>
<dbReference type="EC" id="2.4.-.-" evidence="3"/>
<keyword evidence="2" id="KW-0812">Transmembrane</keyword>
<evidence type="ECO:0000313" key="4">
    <source>
        <dbReference type="EMBL" id="RGS36797.1"/>
    </source>
</evidence>
<dbReference type="Gene3D" id="3.40.50.2000">
    <property type="entry name" value="Glycogen Phosphorylase B"/>
    <property type="match status" value="1"/>
</dbReference>
<proteinExistence type="predicted"/>
<comment type="caution">
    <text evidence="4">The sequence shown here is derived from an EMBL/GenBank/DDBJ whole genome shotgun (WGS) entry which is preliminary data.</text>
</comment>
<dbReference type="RefSeq" id="WP_118402559.1">
    <property type="nucleotide sequence ID" value="NZ_CAXKYC010000010.1"/>
</dbReference>
<dbReference type="Proteomes" id="UP001221924">
    <property type="component" value="Unassembled WGS sequence"/>
</dbReference>
<feature type="transmembrane region" description="Helical" evidence="2">
    <location>
        <begin position="61"/>
        <end position="80"/>
    </location>
</feature>
<dbReference type="PANTHER" id="PTHR46401:SF2">
    <property type="entry name" value="GLYCOSYLTRANSFERASE WBBK-RELATED"/>
    <property type="match status" value="1"/>
</dbReference>
<evidence type="ECO:0000313" key="5">
    <source>
        <dbReference type="Proteomes" id="UP000283341"/>
    </source>
</evidence>